<dbReference type="GO" id="GO:0004525">
    <property type="term" value="F:ribonuclease III activity"/>
    <property type="evidence" value="ECO:0007669"/>
    <property type="project" value="InterPro"/>
</dbReference>
<dbReference type="InterPro" id="IPR000999">
    <property type="entry name" value="RNase_III_dom"/>
</dbReference>
<proteinExistence type="predicted"/>
<accession>A0AA88R149</accession>
<dbReference type="GO" id="GO:0006396">
    <property type="term" value="P:RNA processing"/>
    <property type="evidence" value="ECO:0007669"/>
    <property type="project" value="InterPro"/>
</dbReference>
<dbReference type="Pfam" id="PF14622">
    <property type="entry name" value="Ribonucleas_3_3"/>
    <property type="match status" value="1"/>
</dbReference>
<reference evidence="2" key="1">
    <citation type="submission" date="2022-12" db="EMBL/GenBank/DDBJ databases">
        <title>Draft genome assemblies for two species of Escallonia (Escalloniales).</title>
        <authorList>
            <person name="Chanderbali A."/>
            <person name="Dervinis C."/>
            <person name="Anghel I."/>
            <person name="Soltis D."/>
            <person name="Soltis P."/>
            <person name="Zapata F."/>
        </authorList>
    </citation>
    <scope>NUCLEOTIDE SEQUENCE</scope>
    <source>
        <strain evidence="2">UCBG92.1500</strain>
        <tissue evidence="2">Leaf</tissue>
    </source>
</reference>
<protein>
    <recommendedName>
        <fullName evidence="1">RNase III domain-containing protein</fullName>
    </recommendedName>
</protein>
<evidence type="ECO:0000313" key="3">
    <source>
        <dbReference type="Proteomes" id="UP001187471"/>
    </source>
</evidence>
<keyword evidence="3" id="KW-1185">Reference proteome</keyword>
<comment type="caution">
    <text evidence="2">The sequence shown here is derived from an EMBL/GenBank/DDBJ whole genome shotgun (WGS) entry which is preliminary data.</text>
</comment>
<sequence length="165" mass="17430">ENSRAEFAGKWIPVNSPSSSSSHSPYALPVSFNFQTIGLLRRAMTHSSFSEENNKALSILGERVIESTVSLKSLTNDIEMSAKELNHLVTKVSNVEASCAVDGMKLGLQRVVRVSAKTNSSTPAVVCGAFRAVFGAVAVDSGESDEAGSVFWAVHGGLNGRAVAM</sequence>
<evidence type="ECO:0000259" key="1">
    <source>
        <dbReference type="PROSITE" id="PS50142"/>
    </source>
</evidence>
<dbReference type="EMBL" id="JAVXUO010002629">
    <property type="protein sequence ID" value="KAK2970901.1"/>
    <property type="molecule type" value="Genomic_DNA"/>
</dbReference>
<organism evidence="2 3">
    <name type="scientific">Escallonia rubra</name>
    <dbReference type="NCBI Taxonomy" id="112253"/>
    <lineage>
        <taxon>Eukaryota</taxon>
        <taxon>Viridiplantae</taxon>
        <taxon>Streptophyta</taxon>
        <taxon>Embryophyta</taxon>
        <taxon>Tracheophyta</taxon>
        <taxon>Spermatophyta</taxon>
        <taxon>Magnoliopsida</taxon>
        <taxon>eudicotyledons</taxon>
        <taxon>Gunneridae</taxon>
        <taxon>Pentapetalae</taxon>
        <taxon>asterids</taxon>
        <taxon>campanulids</taxon>
        <taxon>Escalloniales</taxon>
        <taxon>Escalloniaceae</taxon>
        <taxon>Escallonia</taxon>
    </lineage>
</organism>
<feature type="domain" description="RNase III" evidence="1">
    <location>
        <begin position="28"/>
        <end position="142"/>
    </location>
</feature>
<gene>
    <name evidence="2" type="ORF">RJ640_005258</name>
</gene>
<name>A0AA88R149_9ASTE</name>
<dbReference type="AlphaFoldDB" id="A0AA88R149"/>
<dbReference type="SUPFAM" id="SSF69065">
    <property type="entry name" value="RNase III domain-like"/>
    <property type="match status" value="1"/>
</dbReference>
<dbReference type="SMART" id="SM00535">
    <property type="entry name" value="RIBOc"/>
    <property type="match status" value="1"/>
</dbReference>
<dbReference type="Proteomes" id="UP001187471">
    <property type="component" value="Unassembled WGS sequence"/>
</dbReference>
<feature type="non-terminal residue" evidence="2">
    <location>
        <position position="1"/>
    </location>
</feature>
<dbReference type="PROSITE" id="PS50142">
    <property type="entry name" value="RNASE_3_2"/>
    <property type="match status" value="1"/>
</dbReference>
<dbReference type="Gene3D" id="1.10.1520.10">
    <property type="entry name" value="Ribonuclease III domain"/>
    <property type="match status" value="1"/>
</dbReference>
<evidence type="ECO:0000313" key="2">
    <source>
        <dbReference type="EMBL" id="KAK2970901.1"/>
    </source>
</evidence>
<dbReference type="InterPro" id="IPR036389">
    <property type="entry name" value="RNase_III_sf"/>
</dbReference>